<proteinExistence type="predicted"/>
<reference evidence="4 5" key="1">
    <citation type="submission" date="2019-08" db="EMBL/GenBank/DDBJ databases">
        <title>Bradyrhizobium hipponensis sp. nov., a rhizobium isolated from a Lupinus angustifolius root nodule in Tunisia.</title>
        <authorList>
            <person name="Off K."/>
            <person name="Rejili M."/>
            <person name="Mars M."/>
            <person name="Brachmann A."/>
            <person name="Marin M."/>
        </authorList>
    </citation>
    <scope>NUCLEOTIDE SEQUENCE [LARGE SCALE GENOMIC DNA]</scope>
    <source>
        <strain evidence="4 5">CTAW11</strain>
    </source>
</reference>
<dbReference type="EMBL" id="VSSR01000021">
    <property type="protein sequence ID" value="TYL84898.1"/>
    <property type="molecule type" value="Genomic_DNA"/>
</dbReference>
<keyword evidence="2" id="KW-1133">Transmembrane helix</keyword>
<protein>
    <submittedName>
        <fullName evidence="4">DUF2778 domain-containing protein</fullName>
    </submittedName>
</protein>
<evidence type="ECO:0000256" key="1">
    <source>
        <dbReference type="SAM" id="MobiDB-lite"/>
    </source>
</evidence>
<evidence type="ECO:0000313" key="5">
    <source>
        <dbReference type="Proteomes" id="UP000324853"/>
    </source>
</evidence>
<sequence>MLFPERDQRHFEGGLSDTVLDARRMSTSIAAQSYAARKPKNPNKHSHRKSSRKMTTQNVLGAAVIGCVVLAGWTVYNNIFAASVYPTVGSSGYDEPVVKRAPKVALREAGEAIRDTFALLPDRLQVAAPISREMFNERFAAAATQGVESNAASAAPAAKVADAKEAAKPTVVARVADVLKSPAKAVEKIADAAKTKRADAPVQLASADPAEIVPAPEAKPKSFADRAKAAVMSITGPRQSMVEKLWGKREPSGGLLAYASADASVTASIAPKEQNPMLGGSPPYDRSTAVYDITAKTVYLPDGTRLEAHSGLGSNLDDPRSSRVRMRGVTPPHIYELKPREALFHGVPALRLTPVGGENAIYGRDGLLAHTFMLGPNGDSNGCVSFKDYYAFLDAYRNKGIRRLAVLARVD</sequence>
<evidence type="ECO:0000256" key="2">
    <source>
        <dbReference type="SAM" id="Phobius"/>
    </source>
</evidence>
<dbReference type="Proteomes" id="UP000324853">
    <property type="component" value="Unassembled WGS sequence"/>
</dbReference>
<dbReference type="AlphaFoldDB" id="A0A5S4WSH3"/>
<feature type="compositionally biased region" description="Basic residues" evidence="1">
    <location>
        <begin position="37"/>
        <end position="52"/>
    </location>
</feature>
<comment type="caution">
    <text evidence="4">The sequence shown here is derived from an EMBL/GenBank/DDBJ whole genome shotgun (WGS) entry which is preliminary data.</text>
</comment>
<feature type="transmembrane region" description="Helical" evidence="2">
    <location>
        <begin position="58"/>
        <end position="76"/>
    </location>
</feature>
<evidence type="ECO:0000313" key="4">
    <source>
        <dbReference type="EMBL" id="TYL84898.1"/>
    </source>
</evidence>
<keyword evidence="2" id="KW-0472">Membrane</keyword>
<evidence type="ECO:0000259" key="3">
    <source>
        <dbReference type="Pfam" id="PF10908"/>
    </source>
</evidence>
<organism evidence="4 5">
    <name type="scientific">Bradyrhizobium cytisi</name>
    <dbReference type="NCBI Taxonomy" id="515489"/>
    <lineage>
        <taxon>Bacteria</taxon>
        <taxon>Pseudomonadati</taxon>
        <taxon>Pseudomonadota</taxon>
        <taxon>Alphaproteobacteria</taxon>
        <taxon>Hyphomicrobiales</taxon>
        <taxon>Nitrobacteraceae</taxon>
        <taxon>Bradyrhizobium</taxon>
    </lineage>
</organism>
<dbReference type="Pfam" id="PF10908">
    <property type="entry name" value="Tlde1_dom"/>
    <property type="match status" value="1"/>
</dbReference>
<dbReference type="OrthoDB" id="9816088at2"/>
<gene>
    <name evidence="4" type="ORF">FXB38_14670</name>
</gene>
<name>A0A5S4WSH3_9BRAD</name>
<feature type="domain" description="Tlde1" evidence="3">
    <location>
        <begin position="305"/>
        <end position="403"/>
    </location>
</feature>
<keyword evidence="2" id="KW-0812">Transmembrane</keyword>
<dbReference type="InterPro" id="IPR021225">
    <property type="entry name" value="Tlde1_dom"/>
</dbReference>
<feature type="region of interest" description="Disordered" evidence="1">
    <location>
        <begin position="33"/>
        <end position="54"/>
    </location>
</feature>
<accession>A0A5S4WSH3</accession>
<keyword evidence="5" id="KW-1185">Reference proteome</keyword>